<dbReference type="OrthoDB" id="245697at2759"/>
<comment type="caution">
    <text evidence="3">The sequence shown here is derived from an EMBL/GenBank/DDBJ whole genome shotgun (WGS) entry which is preliminary data.</text>
</comment>
<gene>
    <name evidence="3" type="ORF">RFI_15408</name>
</gene>
<dbReference type="AlphaFoldDB" id="X6N686"/>
<keyword evidence="1" id="KW-0472">Membrane</keyword>
<protein>
    <submittedName>
        <fullName evidence="3">Guanine nucleotide exchange factor</fullName>
    </submittedName>
</protein>
<dbReference type="SUPFAM" id="SSF48065">
    <property type="entry name" value="DBL homology domain (DH-domain)"/>
    <property type="match status" value="1"/>
</dbReference>
<dbReference type="Pfam" id="PF00621">
    <property type="entry name" value="RhoGEF"/>
    <property type="match status" value="1"/>
</dbReference>
<feature type="transmembrane region" description="Helical" evidence="1">
    <location>
        <begin position="21"/>
        <end position="40"/>
    </location>
</feature>
<evidence type="ECO:0000256" key="1">
    <source>
        <dbReference type="SAM" id="Phobius"/>
    </source>
</evidence>
<evidence type="ECO:0000259" key="2">
    <source>
        <dbReference type="PROSITE" id="PS50010"/>
    </source>
</evidence>
<dbReference type="Gene3D" id="1.20.900.10">
    <property type="entry name" value="Dbl homology (DH) domain"/>
    <property type="match status" value="1"/>
</dbReference>
<dbReference type="EMBL" id="ASPP01011287">
    <property type="protein sequence ID" value="ETO21795.1"/>
    <property type="molecule type" value="Genomic_DNA"/>
</dbReference>
<organism evidence="3 4">
    <name type="scientific">Reticulomyxa filosa</name>
    <dbReference type="NCBI Taxonomy" id="46433"/>
    <lineage>
        <taxon>Eukaryota</taxon>
        <taxon>Sar</taxon>
        <taxon>Rhizaria</taxon>
        <taxon>Retaria</taxon>
        <taxon>Foraminifera</taxon>
        <taxon>Monothalamids</taxon>
        <taxon>Reticulomyxidae</taxon>
        <taxon>Reticulomyxa</taxon>
    </lineage>
</organism>
<dbReference type="PANTHER" id="PTHR12673">
    <property type="entry name" value="FACIOGENITAL DYSPLASIA PROTEIN"/>
    <property type="match status" value="1"/>
</dbReference>
<feature type="transmembrane region" description="Helical" evidence="1">
    <location>
        <begin position="60"/>
        <end position="79"/>
    </location>
</feature>
<keyword evidence="1" id="KW-0812">Transmembrane</keyword>
<dbReference type="InterPro" id="IPR051092">
    <property type="entry name" value="FYVE_RhoGEF_PH"/>
</dbReference>
<dbReference type="Proteomes" id="UP000023152">
    <property type="component" value="Unassembled WGS sequence"/>
</dbReference>
<dbReference type="InterPro" id="IPR035899">
    <property type="entry name" value="DBL_dom_sf"/>
</dbReference>
<dbReference type="SMART" id="SM00325">
    <property type="entry name" value="RhoGEF"/>
    <property type="match status" value="1"/>
</dbReference>
<evidence type="ECO:0000313" key="4">
    <source>
        <dbReference type="Proteomes" id="UP000023152"/>
    </source>
</evidence>
<reference evidence="3 4" key="1">
    <citation type="journal article" date="2013" name="Curr. Biol.">
        <title>The Genome of the Foraminiferan Reticulomyxa filosa.</title>
        <authorList>
            <person name="Glockner G."/>
            <person name="Hulsmann N."/>
            <person name="Schleicher M."/>
            <person name="Noegel A.A."/>
            <person name="Eichinger L."/>
            <person name="Gallinger C."/>
            <person name="Pawlowski J."/>
            <person name="Sierra R."/>
            <person name="Euteneuer U."/>
            <person name="Pillet L."/>
            <person name="Moustafa A."/>
            <person name="Platzer M."/>
            <person name="Groth M."/>
            <person name="Szafranski K."/>
            <person name="Schliwa M."/>
        </authorList>
    </citation>
    <scope>NUCLEOTIDE SEQUENCE [LARGE SCALE GENOMIC DNA]</scope>
</reference>
<sequence length="318" mass="36661">MVILKKKALDTVYKKQPLKKGGSLFLCVVWQVFVARSFTINSSTAMKEQDVDIDIVSEKYTSIVILFFYFFYSISQFLFEKGRLLFPNDLLRENENNYCLQVAIFLPREMSGYDSYPPPPPLSGKMMSSEGADMEVKEEKFDNEFAEEVKQVEDASDEKIVPKEREITMEEAIFAFYDSERQYVENLKNGYHHFQHRLTIMAKRNNPVLSEKEILSIFGVFKTIGDANQSFLEDLIKLGGLPAIRDGIGEEMKKFGPYLKLYSEYIDNVKTGVGRLDQLKKKSKKFVDFLEVSEELCGRSLQSYLEEPIKSSLRTCSC</sequence>
<dbReference type="PROSITE" id="PS50010">
    <property type="entry name" value="DH_2"/>
    <property type="match status" value="1"/>
</dbReference>
<evidence type="ECO:0000313" key="3">
    <source>
        <dbReference type="EMBL" id="ETO21795.1"/>
    </source>
</evidence>
<proteinExistence type="predicted"/>
<dbReference type="GO" id="GO:0005085">
    <property type="term" value="F:guanyl-nucleotide exchange factor activity"/>
    <property type="evidence" value="ECO:0007669"/>
    <property type="project" value="InterPro"/>
</dbReference>
<feature type="domain" description="DH" evidence="2">
    <location>
        <begin position="168"/>
        <end position="314"/>
    </location>
</feature>
<accession>X6N686</accession>
<dbReference type="GO" id="GO:0005737">
    <property type="term" value="C:cytoplasm"/>
    <property type="evidence" value="ECO:0007669"/>
    <property type="project" value="TreeGrafter"/>
</dbReference>
<keyword evidence="4" id="KW-1185">Reference proteome</keyword>
<keyword evidence="1" id="KW-1133">Transmembrane helix</keyword>
<name>X6N686_RETFI</name>
<dbReference type="PANTHER" id="PTHR12673:SF159">
    <property type="entry name" value="LD03170P"/>
    <property type="match status" value="1"/>
</dbReference>
<dbReference type="InterPro" id="IPR000219">
    <property type="entry name" value="DH_dom"/>
</dbReference>